<dbReference type="GO" id="GO:0004502">
    <property type="term" value="F:kynurenine 3-monooxygenase activity"/>
    <property type="evidence" value="ECO:0007669"/>
    <property type="project" value="UniProtKB-UniRule"/>
</dbReference>
<keyword evidence="9" id="KW-0496">Mitochondrion</keyword>
<evidence type="ECO:0000256" key="7">
    <source>
        <dbReference type="ARBA" id="ARBA00023033"/>
    </source>
</evidence>
<protein>
    <recommendedName>
        <fullName evidence="9">Kynurenine 3-monooxygenase</fullName>
        <ecNumber evidence="9">1.14.13.9</ecNumber>
    </recommendedName>
    <alternativeName>
        <fullName evidence="9">Kynurenine 3-hydroxylase</fullName>
    </alternativeName>
</protein>
<dbReference type="GO" id="GO:0070189">
    <property type="term" value="P:kynurenine metabolic process"/>
    <property type="evidence" value="ECO:0007669"/>
    <property type="project" value="TreeGrafter"/>
</dbReference>
<dbReference type="HAMAP" id="MF_01971">
    <property type="entry name" value="Kynurenine_monooxygenase"/>
    <property type="match status" value="1"/>
</dbReference>
<keyword evidence="10" id="KW-0472">Membrane</keyword>
<dbReference type="OMA" id="REFMFIA"/>
<evidence type="ECO:0000256" key="9">
    <source>
        <dbReference type="HAMAP-Rule" id="MF_03018"/>
    </source>
</evidence>
<keyword evidence="4 9" id="KW-0274">FAD</keyword>
<evidence type="ECO:0000256" key="10">
    <source>
        <dbReference type="SAM" id="Phobius"/>
    </source>
</evidence>
<comment type="catalytic activity">
    <reaction evidence="8 9">
        <text>L-kynurenine + NADPH + O2 + H(+) = 3-hydroxy-L-kynurenine + NADP(+) + H2O</text>
        <dbReference type="Rhea" id="RHEA:20545"/>
        <dbReference type="ChEBI" id="CHEBI:15377"/>
        <dbReference type="ChEBI" id="CHEBI:15378"/>
        <dbReference type="ChEBI" id="CHEBI:15379"/>
        <dbReference type="ChEBI" id="CHEBI:57783"/>
        <dbReference type="ChEBI" id="CHEBI:57959"/>
        <dbReference type="ChEBI" id="CHEBI:58125"/>
        <dbReference type="ChEBI" id="CHEBI:58349"/>
        <dbReference type="EC" id="1.14.13.9"/>
    </reaction>
</comment>
<dbReference type="GO" id="GO:0005739">
    <property type="term" value="C:mitochondrion"/>
    <property type="evidence" value="ECO:0007669"/>
    <property type="project" value="UniProtKB-SubCell"/>
</dbReference>
<keyword evidence="7 9" id="KW-0503">Monooxygenase</keyword>
<dbReference type="OrthoDB" id="10053569at2759"/>
<organism evidence="12 13">
    <name type="scientific">Diacronema lutheri</name>
    <name type="common">Unicellular marine alga</name>
    <name type="synonym">Monochrysis lutheri</name>
    <dbReference type="NCBI Taxonomy" id="2081491"/>
    <lineage>
        <taxon>Eukaryota</taxon>
        <taxon>Haptista</taxon>
        <taxon>Haptophyta</taxon>
        <taxon>Pavlovophyceae</taxon>
        <taxon>Pavlovales</taxon>
        <taxon>Pavlovaceae</taxon>
        <taxon>Diacronema</taxon>
    </lineage>
</organism>
<keyword evidence="10" id="KW-1133">Transmembrane helix</keyword>
<feature type="domain" description="FAD-binding" evidence="11">
    <location>
        <begin position="9"/>
        <end position="200"/>
    </location>
</feature>
<evidence type="ECO:0000259" key="11">
    <source>
        <dbReference type="Pfam" id="PF01494"/>
    </source>
</evidence>
<comment type="pathway">
    <text evidence="9">Cofactor biosynthesis; NAD(+) biosynthesis; quinolinate from L-kynurenine: step 1/3.</text>
</comment>
<evidence type="ECO:0000256" key="4">
    <source>
        <dbReference type="ARBA" id="ARBA00022827"/>
    </source>
</evidence>
<accession>A0A8J5XQE0</accession>
<keyword evidence="6 9" id="KW-0560">Oxidoreductase</keyword>
<evidence type="ECO:0000256" key="2">
    <source>
        <dbReference type="ARBA" id="ARBA00022630"/>
    </source>
</evidence>
<dbReference type="GO" id="GO:0019805">
    <property type="term" value="P:quinolinate biosynthetic process"/>
    <property type="evidence" value="ECO:0007669"/>
    <property type="project" value="UniProtKB-UniRule"/>
</dbReference>
<dbReference type="EMBL" id="JAGTXO010000002">
    <property type="protein sequence ID" value="KAG8469723.1"/>
    <property type="molecule type" value="Genomic_DNA"/>
</dbReference>
<dbReference type="PANTHER" id="PTHR46028:SF2">
    <property type="entry name" value="KYNURENINE 3-MONOOXYGENASE"/>
    <property type="match status" value="1"/>
</dbReference>
<dbReference type="InterPro" id="IPR002938">
    <property type="entry name" value="FAD-bd"/>
</dbReference>
<keyword evidence="5 9" id="KW-0521">NADP</keyword>
<comment type="function">
    <text evidence="9">Catalyzes the hydroxylation of L-kynurenine (L-Kyn) to form 3-hydroxy-L-kynurenine (L-3OHKyn). Required for synthesis of quinolinic acid.</text>
</comment>
<proteinExistence type="inferred from homology"/>
<dbReference type="SUPFAM" id="SSF51905">
    <property type="entry name" value="FAD/NAD(P)-binding domain"/>
    <property type="match status" value="1"/>
</dbReference>
<dbReference type="GO" id="GO:0006569">
    <property type="term" value="P:L-tryptophan catabolic process"/>
    <property type="evidence" value="ECO:0007669"/>
    <property type="project" value="UniProtKB-UniRule"/>
</dbReference>
<evidence type="ECO:0000256" key="1">
    <source>
        <dbReference type="ARBA" id="ARBA00001974"/>
    </source>
</evidence>
<name>A0A8J5XQE0_DIALT</name>
<dbReference type="InterPro" id="IPR027545">
    <property type="entry name" value="Kynurenine_monooxygenase"/>
</dbReference>
<dbReference type="GO" id="GO:0034354">
    <property type="term" value="P:'de novo' NAD+ biosynthetic process from L-tryptophan"/>
    <property type="evidence" value="ECO:0007669"/>
    <property type="project" value="UniProtKB-UniRule"/>
</dbReference>
<evidence type="ECO:0000256" key="3">
    <source>
        <dbReference type="ARBA" id="ARBA00022642"/>
    </source>
</evidence>
<feature type="domain" description="FAD-binding" evidence="11">
    <location>
        <begin position="312"/>
        <end position="378"/>
    </location>
</feature>
<dbReference type="GO" id="GO:0071949">
    <property type="term" value="F:FAD binding"/>
    <property type="evidence" value="ECO:0007669"/>
    <property type="project" value="InterPro"/>
</dbReference>
<evidence type="ECO:0000313" key="12">
    <source>
        <dbReference type="EMBL" id="KAG8469723.1"/>
    </source>
</evidence>
<comment type="cofactor">
    <cofactor evidence="1 9">
        <name>FAD</name>
        <dbReference type="ChEBI" id="CHEBI:57692"/>
    </cofactor>
</comment>
<dbReference type="EC" id="1.14.13.9" evidence="9"/>
<reference evidence="12" key="1">
    <citation type="submission" date="2021-05" db="EMBL/GenBank/DDBJ databases">
        <title>The genome of the haptophyte Pavlova lutheri (Diacronema luteri, Pavlovales) - a model for lipid biosynthesis in eukaryotic algae.</title>
        <authorList>
            <person name="Hulatt C.J."/>
            <person name="Posewitz M.C."/>
        </authorList>
    </citation>
    <scope>NUCLEOTIDE SEQUENCE</scope>
    <source>
        <strain evidence="12">NIVA-4/92</strain>
    </source>
</reference>
<dbReference type="AlphaFoldDB" id="A0A8J5XQE0"/>
<dbReference type="UniPathway" id="UPA00253">
    <property type="reaction ID" value="UER00328"/>
</dbReference>
<comment type="caution">
    <text evidence="12">The sequence shown here is derived from an EMBL/GenBank/DDBJ whole genome shotgun (WGS) entry which is preliminary data.</text>
</comment>
<dbReference type="PANTHER" id="PTHR46028">
    <property type="entry name" value="KYNURENINE 3-MONOOXYGENASE"/>
    <property type="match status" value="1"/>
</dbReference>
<evidence type="ECO:0000256" key="6">
    <source>
        <dbReference type="ARBA" id="ARBA00023002"/>
    </source>
</evidence>
<comment type="subcellular location">
    <subcellularLocation>
        <location evidence="9">Mitochondrion</location>
    </subcellularLocation>
</comment>
<keyword evidence="3 9" id="KW-0662">Pyridine nucleotide biosynthesis</keyword>
<keyword evidence="13" id="KW-1185">Reference proteome</keyword>
<dbReference type="Gene3D" id="3.50.50.60">
    <property type="entry name" value="FAD/NAD(P)-binding domain"/>
    <property type="match status" value="1"/>
</dbReference>
<comment type="similarity">
    <text evidence="9">Belongs to the aromatic-ring hydroxylase family. KMO subfamily.</text>
</comment>
<sequence>MATAPSEGVVVVGAGLAGSLAALFLRRRGDDVTLMDLRSDPRAAAAVAASAATDGGLSLLANASKRSINLALSSRGLRALRKLGLADEVLRDAVIMRGRMIHAPNGRTELQPYGTTDEEVLNSVSREAINRFLLERLSAPPEAGEGRVELCFKHKVVGLGKDGSLTVLDTADGGAPARTVRPRFIIGADGSFSVVRRELSKLCRLSLRHEYIEHGYLELSIPARPAGGRYGNGFALEPHALHIWPRHDFMLIALPNRDGSFTGTLFASWTLLEQLEDPAVGLPFFREHFADALAVMPDLAQELTANPRGALATVRCDPWHAAGRVLLIGDAAHAVVPFYGQGMNAAFEDCLALDQALDEARHNVPKAIASFYTARKPACDALADLSLQNYVEMRSKTASRLFVLKNSLDAALHRWVPSWQPSLHTAVTFSPMPYHVAKARCEWQDSLLGTAFHVSCALVGIAGVALALKTSGASARLGAHA</sequence>
<evidence type="ECO:0000256" key="5">
    <source>
        <dbReference type="ARBA" id="ARBA00022857"/>
    </source>
</evidence>
<dbReference type="Pfam" id="PF01494">
    <property type="entry name" value="FAD_binding_3"/>
    <property type="match status" value="2"/>
</dbReference>
<feature type="transmembrane region" description="Helical" evidence="10">
    <location>
        <begin position="6"/>
        <end position="25"/>
    </location>
</feature>
<dbReference type="InterPro" id="IPR036188">
    <property type="entry name" value="FAD/NAD-bd_sf"/>
</dbReference>
<keyword evidence="2 9" id="KW-0285">Flavoprotein</keyword>
<evidence type="ECO:0000313" key="13">
    <source>
        <dbReference type="Proteomes" id="UP000751190"/>
    </source>
</evidence>
<dbReference type="PRINTS" id="PR00420">
    <property type="entry name" value="RNGMNOXGNASE"/>
</dbReference>
<evidence type="ECO:0000256" key="8">
    <source>
        <dbReference type="ARBA" id="ARBA00047818"/>
    </source>
</evidence>
<dbReference type="Proteomes" id="UP000751190">
    <property type="component" value="Unassembled WGS sequence"/>
</dbReference>
<gene>
    <name evidence="9" type="primary">KMO</name>
    <name evidence="12" type="ORF">KFE25_006178</name>
</gene>
<dbReference type="GO" id="GO:0043420">
    <property type="term" value="P:anthranilate metabolic process"/>
    <property type="evidence" value="ECO:0007669"/>
    <property type="project" value="UniProtKB-UniRule"/>
</dbReference>
<keyword evidence="10" id="KW-0812">Transmembrane</keyword>